<feature type="domain" description="NADP-dependent oxidoreductase" evidence="1">
    <location>
        <begin position="16"/>
        <end position="114"/>
    </location>
</feature>
<dbReference type="PANTHER" id="PTHR43312:SF2">
    <property type="entry name" value="OXIDOREDUCTASE"/>
    <property type="match status" value="1"/>
</dbReference>
<proteinExistence type="predicted"/>
<name>A0A0F8Y5W2_9ZZZZ</name>
<evidence type="ECO:0000313" key="2">
    <source>
        <dbReference type="EMBL" id="KKK68990.1"/>
    </source>
</evidence>
<accession>A0A0F8Y5W2</accession>
<dbReference type="Gene3D" id="3.20.20.100">
    <property type="entry name" value="NADP-dependent oxidoreductase domain"/>
    <property type="match status" value="1"/>
</dbReference>
<sequence>MKYRKMGSLDWEVSALGFGCMRFLTKKLDGNDVVDEENAIKMIRYAIDNGVNYFDTAFPYHSEMSEIIVGKALQEGYREKIKLVTKLPMGRVTKTEDFDKFLNIQLKKLQTDHV</sequence>
<feature type="non-terminal residue" evidence="2">
    <location>
        <position position="114"/>
    </location>
</feature>
<dbReference type="AlphaFoldDB" id="A0A0F8Y5W2"/>
<protein>
    <recommendedName>
        <fullName evidence="1">NADP-dependent oxidoreductase domain-containing protein</fullName>
    </recommendedName>
</protein>
<dbReference type="InterPro" id="IPR053135">
    <property type="entry name" value="AKR2_Oxidoreductase"/>
</dbReference>
<dbReference type="InterPro" id="IPR036812">
    <property type="entry name" value="NAD(P)_OxRdtase_dom_sf"/>
</dbReference>
<organism evidence="2">
    <name type="scientific">marine sediment metagenome</name>
    <dbReference type="NCBI Taxonomy" id="412755"/>
    <lineage>
        <taxon>unclassified sequences</taxon>
        <taxon>metagenomes</taxon>
        <taxon>ecological metagenomes</taxon>
    </lineage>
</organism>
<dbReference type="SUPFAM" id="SSF51430">
    <property type="entry name" value="NAD(P)-linked oxidoreductase"/>
    <property type="match status" value="1"/>
</dbReference>
<dbReference type="Pfam" id="PF00248">
    <property type="entry name" value="Aldo_ket_red"/>
    <property type="match status" value="1"/>
</dbReference>
<gene>
    <name evidence="2" type="ORF">LCGC14_2938500</name>
</gene>
<reference evidence="2" key="1">
    <citation type="journal article" date="2015" name="Nature">
        <title>Complex archaea that bridge the gap between prokaryotes and eukaryotes.</title>
        <authorList>
            <person name="Spang A."/>
            <person name="Saw J.H."/>
            <person name="Jorgensen S.L."/>
            <person name="Zaremba-Niedzwiedzka K."/>
            <person name="Martijn J."/>
            <person name="Lind A.E."/>
            <person name="van Eijk R."/>
            <person name="Schleper C."/>
            <person name="Guy L."/>
            <person name="Ettema T.J."/>
        </authorList>
    </citation>
    <scope>NUCLEOTIDE SEQUENCE</scope>
</reference>
<dbReference type="EMBL" id="LAZR01058873">
    <property type="protein sequence ID" value="KKK68990.1"/>
    <property type="molecule type" value="Genomic_DNA"/>
</dbReference>
<dbReference type="PANTHER" id="PTHR43312">
    <property type="entry name" value="D-THREO-ALDOSE 1-DEHYDROGENASE"/>
    <property type="match status" value="1"/>
</dbReference>
<comment type="caution">
    <text evidence="2">The sequence shown here is derived from an EMBL/GenBank/DDBJ whole genome shotgun (WGS) entry which is preliminary data.</text>
</comment>
<evidence type="ECO:0000259" key="1">
    <source>
        <dbReference type="Pfam" id="PF00248"/>
    </source>
</evidence>
<dbReference type="InterPro" id="IPR023210">
    <property type="entry name" value="NADP_OxRdtase_dom"/>
</dbReference>